<dbReference type="EC" id="2.7.8.7" evidence="8"/>
<dbReference type="NCBIfam" id="TIGR00516">
    <property type="entry name" value="acpS"/>
    <property type="match status" value="1"/>
</dbReference>
<name>A0A1H6FVE5_THEAL</name>
<dbReference type="InterPro" id="IPR008278">
    <property type="entry name" value="4-PPantetheinyl_Trfase_dom"/>
</dbReference>
<dbReference type="GO" id="GO:0006633">
    <property type="term" value="P:fatty acid biosynthetic process"/>
    <property type="evidence" value="ECO:0007669"/>
    <property type="project" value="UniProtKB-UniRule"/>
</dbReference>
<dbReference type="InterPro" id="IPR004568">
    <property type="entry name" value="Ppantetheine-prot_Trfase_dom"/>
</dbReference>
<dbReference type="RefSeq" id="WP_245689052.1">
    <property type="nucleotide sequence ID" value="NZ_FNWJ01000002.1"/>
</dbReference>
<dbReference type="SUPFAM" id="SSF56214">
    <property type="entry name" value="4'-phosphopantetheinyl transferase"/>
    <property type="match status" value="1"/>
</dbReference>
<dbReference type="Pfam" id="PF01648">
    <property type="entry name" value="ACPS"/>
    <property type="match status" value="1"/>
</dbReference>
<keyword evidence="8" id="KW-0963">Cytoplasm</keyword>
<dbReference type="Proteomes" id="UP000222056">
    <property type="component" value="Unassembled WGS sequence"/>
</dbReference>
<comment type="function">
    <text evidence="8">Transfers the 4'-phosphopantetheine moiety from coenzyme A to a Ser of acyl-carrier-protein.</text>
</comment>
<dbReference type="GO" id="GO:0005737">
    <property type="term" value="C:cytoplasm"/>
    <property type="evidence" value="ECO:0007669"/>
    <property type="project" value="UniProtKB-SubCell"/>
</dbReference>
<evidence type="ECO:0000256" key="5">
    <source>
        <dbReference type="ARBA" id="ARBA00022842"/>
    </source>
</evidence>
<gene>
    <name evidence="8" type="primary">acpS</name>
    <name evidence="10" type="ORF">SAMN02745716_1306</name>
</gene>
<accession>A0A1H6FVE5</accession>
<keyword evidence="1 8" id="KW-0444">Lipid biosynthesis</keyword>
<evidence type="ECO:0000256" key="7">
    <source>
        <dbReference type="ARBA" id="ARBA00023160"/>
    </source>
</evidence>
<evidence type="ECO:0000259" key="9">
    <source>
        <dbReference type="Pfam" id="PF01648"/>
    </source>
</evidence>
<keyword evidence="2 8" id="KW-0808">Transferase</keyword>
<dbReference type="AlphaFoldDB" id="A0A1H6FVE5"/>
<keyword evidence="4 8" id="KW-0276">Fatty acid metabolism</keyword>
<dbReference type="STRING" id="29539.SAMN02745716_1306"/>
<evidence type="ECO:0000256" key="2">
    <source>
        <dbReference type="ARBA" id="ARBA00022679"/>
    </source>
</evidence>
<evidence type="ECO:0000256" key="6">
    <source>
        <dbReference type="ARBA" id="ARBA00023098"/>
    </source>
</evidence>
<feature type="binding site" evidence="8">
    <location>
        <position position="60"/>
    </location>
    <ligand>
        <name>Mg(2+)</name>
        <dbReference type="ChEBI" id="CHEBI:18420"/>
    </ligand>
</feature>
<comment type="catalytic activity">
    <reaction evidence="8">
        <text>apo-[ACP] + CoA = holo-[ACP] + adenosine 3',5'-bisphosphate + H(+)</text>
        <dbReference type="Rhea" id="RHEA:12068"/>
        <dbReference type="Rhea" id="RHEA-COMP:9685"/>
        <dbReference type="Rhea" id="RHEA-COMP:9690"/>
        <dbReference type="ChEBI" id="CHEBI:15378"/>
        <dbReference type="ChEBI" id="CHEBI:29999"/>
        <dbReference type="ChEBI" id="CHEBI:57287"/>
        <dbReference type="ChEBI" id="CHEBI:58343"/>
        <dbReference type="ChEBI" id="CHEBI:64479"/>
        <dbReference type="EC" id="2.7.8.7"/>
    </reaction>
</comment>
<keyword evidence="5 8" id="KW-0460">Magnesium</keyword>
<feature type="binding site" evidence="8">
    <location>
        <position position="12"/>
    </location>
    <ligand>
        <name>Mg(2+)</name>
        <dbReference type="ChEBI" id="CHEBI:18420"/>
    </ligand>
</feature>
<evidence type="ECO:0000313" key="10">
    <source>
        <dbReference type="EMBL" id="SEH13765.1"/>
    </source>
</evidence>
<dbReference type="NCBIfam" id="TIGR00556">
    <property type="entry name" value="pantethn_trn"/>
    <property type="match status" value="1"/>
</dbReference>
<keyword evidence="7 8" id="KW-0275">Fatty acid biosynthesis</keyword>
<comment type="subcellular location">
    <subcellularLocation>
        <location evidence="8">Cytoplasm</location>
    </subcellularLocation>
</comment>
<evidence type="ECO:0000256" key="8">
    <source>
        <dbReference type="HAMAP-Rule" id="MF_00101"/>
    </source>
</evidence>
<dbReference type="InterPro" id="IPR037143">
    <property type="entry name" value="4-PPantetheinyl_Trfase_dom_sf"/>
</dbReference>
<evidence type="ECO:0000256" key="3">
    <source>
        <dbReference type="ARBA" id="ARBA00022723"/>
    </source>
</evidence>
<comment type="similarity">
    <text evidence="8">Belongs to the P-Pant transferase superfamily. AcpS family.</text>
</comment>
<dbReference type="InterPro" id="IPR002582">
    <property type="entry name" value="ACPS"/>
</dbReference>
<evidence type="ECO:0000256" key="1">
    <source>
        <dbReference type="ARBA" id="ARBA00022516"/>
    </source>
</evidence>
<organism evidence="10 11">
    <name type="scientific">Thermoleophilum album</name>
    <dbReference type="NCBI Taxonomy" id="29539"/>
    <lineage>
        <taxon>Bacteria</taxon>
        <taxon>Bacillati</taxon>
        <taxon>Actinomycetota</taxon>
        <taxon>Thermoleophilia</taxon>
        <taxon>Thermoleophilales</taxon>
        <taxon>Thermoleophilaceae</taxon>
        <taxon>Thermoleophilum</taxon>
    </lineage>
</organism>
<evidence type="ECO:0000256" key="4">
    <source>
        <dbReference type="ARBA" id="ARBA00022832"/>
    </source>
</evidence>
<comment type="cofactor">
    <cofactor evidence="8">
        <name>Mg(2+)</name>
        <dbReference type="ChEBI" id="CHEBI:18420"/>
    </cofactor>
</comment>
<dbReference type="GO" id="GO:0008897">
    <property type="term" value="F:holo-[acyl-carrier-protein] synthase activity"/>
    <property type="evidence" value="ECO:0007669"/>
    <property type="project" value="UniProtKB-UniRule"/>
</dbReference>
<protein>
    <recommendedName>
        <fullName evidence="8">Holo-[acyl-carrier-protein] synthase</fullName>
        <shortName evidence="8">Holo-ACP synthase</shortName>
        <ecNumber evidence="8">2.7.8.7</ecNumber>
    </recommendedName>
    <alternativeName>
        <fullName evidence="8">4'-phosphopantetheinyl transferase AcpS</fullName>
    </alternativeName>
</protein>
<dbReference type="GO" id="GO:0000287">
    <property type="term" value="F:magnesium ion binding"/>
    <property type="evidence" value="ECO:0007669"/>
    <property type="project" value="UniProtKB-UniRule"/>
</dbReference>
<dbReference type="EMBL" id="FNWJ01000002">
    <property type="protein sequence ID" value="SEH13765.1"/>
    <property type="molecule type" value="Genomic_DNA"/>
</dbReference>
<keyword evidence="3 8" id="KW-0479">Metal-binding</keyword>
<sequence>MIDAVALGVGIDVLEIRRLERALARTPRLEERLFSPAERAYARRRARPARHLAARFCAKEAVAKALGLGGLAFTEVEVAATGAAPEVRLRGAAAERARELGVEPLISLTHGDEVAAAVCVLRPCSGSGSGSLR</sequence>
<dbReference type="HAMAP" id="MF_00101">
    <property type="entry name" value="AcpS"/>
    <property type="match status" value="1"/>
</dbReference>
<feature type="domain" description="4'-phosphopantetheinyl transferase" evidence="9">
    <location>
        <begin position="8"/>
        <end position="118"/>
    </location>
</feature>
<proteinExistence type="inferred from homology"/>
<evidence type="ECO:0000313" key="11">
    <source>
        <dbReference type="Proteomes" id="UP000222056"/>
    </source>
</evidence>
<reference evidence="11" key="1">
    <citation type="submission" date="2016-10" db="EMBL/GenBank/DDBJ databases">
        <authorList>
            <person name="Varghese N."/>
            <person name="Submissions S."/>
        </authorList>
    </citation>
    <scope>NUCLEOTIDE SEQUENCE [LARGE SCALE GENOMIC DNA]</scope>
    <source>
        <strain evidence="11">ATCC 35263</strain>
    </source>
</reference>
<dbReference type="Gene3D" id="3.90.470.20">
    <property type="entry name" value="4'-phosphopantetheinyl transferase domain"/>
    <property type="match status" value="1"/>
</dbReference>
<keyword evidence="6 8" id="KW-0443">Lipid metabolism</keyword>
<keyword evidence="11" id="KW-1185">Reference proteome</keyword>